<comment type="caution">
    <text evidence="1">The sequence shown here is derived from an EMBL/GenBank/DDBJ whole genome shotgun (WGS) entry which is preliminary data.</text>
</comment>
<sequence length="102" mass="11270">MLFPCTLGTGEAARSAAARPHLLLQSSYTSHDRSTDAAPLRQRLCLSNSSQHIKHRCVRALRALPHSAVFEGYFPPGLRAGNRCVCNYSCPDAAETRCQKWL</sequence>
<dbReference type="AlphaFoldDB" id="A0AAV6YE20"/>
<organism evidence="1 2">
    <name type="scientific">Engystomops pustulosus</name>
    <name type="common">Tungara frog</name>
    <name type="synonym">Physalaemus pustulosus</name>
    <dbReference type="NCBI Taxonomy" id="76066"/>
    <lineage>
        <taxon>Eukaryota</taxon>
        <taxon>Metazoa</taxon>
        <taxon>Chordata</taxon>
        <taxon>Craniata</taxon>
        <taxon>Vertebrata</taxon>
        <taxon>Euteleostomi</taxon>
        <taxon>Amphibia</taxon>
        <taxon>Batrachia</taxon>
        <taxon>Anura</taxon>
        <taxon>Neobatrachia</taxon>
        <taxon>Hyloidea</taxon>
        <taxon>Leptodactylidae</taxon>
        <taxon>Leiuperinae</taxon>
        <taxon>Engystomops</taxon>
    </lineage>
</organism>
<evidence type="ECO:0000313" key="1">
    <source>
        <dbReference type="EMBL" id="KAG8535261.1"/>
    </source>
</evidence>
<name>A0AAV6YE20_ENGPU</name>
<evidence type="ECO:0000313" key="2">
    <source>
        <dbReference type="Proteomes" id="UP000824782"/>
    </source>
</evidence>
<dbReference type="Proteomes" id="UP000824782">
    <property type="component" value="Unassembled WGS sequence"/>
</dbReference>
<keyword evidence="2" id="KW-1185">Reference proteome</keyword>
<protein>
    <recommendedName>
        <fullName evidence="3">Secreted protein</fullName>
    </recommendedName>
</protein>
<proteinExistence type="predicted"/>
<dbReference type="EMBL" id="WNYA01072599">
    <property type="protein sequence ID" value="KAG8535261.1"/>
    <property type="molecule type" value="Genomic_DNA"/>
</dbReference>
<reference evidence="1" key="1">
    <citation type="thesis" date="2020" institute="ProQuest LLC" country="789 East Eisenhower Parkway, Ann Arbor, MI, USA">
        <title>Comparative Genomics and Chromosome Evolution.</title>
        <authorList>
            <person name="Mudd A.B."/>
        </authorList>
    </citation>
    <scope>NUCLEOTIDE SEQUENCE</scope>
    <source>
        <strain evidence="1">237g6f4</strain>
        <tissue evidence="1">Blood</tissue>
    </source>
</reference>
<evidence type="ECO:0008006" key="3">
    <source>
        <dbReference type="Google" id="ProtNLM"/>
    </source>
</evidence>
<gene>
    <name evidence="1" type="ORF">GDO81_029000</name>
</gene>
<accession>A0AAV6YE20</accession>